<gene>
    <name evidence="1" type="ORF">VFH_II202360</name>
</gene>
<organism evidence="1 2">
    <name type="scientific">Vicia faba</name>
    <name type="common">Broad bean</name>
    <name type="synonym">Faba vulgaris</name>
    <dbReference type="NCBI Taxonomy" id="3906"/>
    <lineage>
        <taxon>Eukaryota</taxon>
        <taxon>Viridiplantae</taxon>
        <taxon>Streptophyta</taxon>
        <taxon>Embryophyta</taxon>
        <taxon>Tracheophyta</taxon>
        <taxon>Spermatophyta</taxon>
        <taxon>Magnoliopsida</taxon>
        <taxon>eudicotyledons</taxon>
        <taxon>Gunneridae</taxon>
        <taxon>Pentapetalae</taxon>
        <taxon>rosids</taxon>
        <taxon>fabids</taxon>
        <taxon>Fabales</taxon>
        <taxon>Fabaceae</taxon>
        <taxon>Papilionoideae</taxon>
        <taxon>50 kb inversion clade</taxon>
        <taxon>NPAAA clade</taxon>
        <taxon>Hologalegina</taxon>
        <taxon>IRL clade</taxon>
        <taxon>Fabeae</taxon>
        <taxon>Vicia</taxon>
    </lineage>
</organism>
<evidence type="ECO:0000313" key="2">
    <source>
        <dbReference type="Proteomes" id="UP001157006"/>
    </source>
</evidence>
<dbReference type="Proteomes" id="UP001157006">
    <property type="component" value="Chromosome 2"/>
</dbReference>
<proteinExistence type="predicted"/>
<keyword evidence="2" id="KW-1185">Reference proteome</keyword>
<name>A0AAV0ZUD4_VICFA</name>
<dbReference type="AlphaFoldDB" id="A0AAV0ZUD4"/>
<reference evidence="1 2" key="1">
    <citation type="submission" date="2023-01" db="EMBL/GenBank/DDBJ databases">
        <authorList>
            <person name="Kreplak J."/>
        </authorList>
    </citation>
    <scope>NUCLEOTIDE SEQUENCE [LARGE SCALE GENOMIC DNA]</scope>
</reference>
<sequence>MTTSSSTGIIGTSAIFTVFFWDKCGFGFGICINCVFPQKLTLLHFMTCFLIVGAKYKHVLILNVREKRKSFTFNKHVVVDRLSQIHFNKDTDKMAKSSIYSRFIRATTMHIGVLT</sequence>
<protein>
    <submittedName>
        <fullName evidence="1">Uncharacterized protein</fullName>
    </submittedName>
</protein>
<dbReference type="EMBL" id="OX451737">
    <property type="protein sequence ID" value="CAI8600030.1"/>
    <property type="molecule type" value="Genomic_DNA"/>
</dbReference>
<accession>A0AAV0ZUD4</accession>
<evidence type="ECO:0000313" key="1">
    <source>
        <dbReference type="EMBL" id="CAI8600030.1"/>
    </source>
</evidence>